<evidence type="ECO:0000256" key="4">
    <source>
        <dbReference type="ARBA" id="ARBA00022777"/>
    </source>
</evidence>
<gene>
    <name evidence="7" type="ORF">DVH24_010870</name>
</gene>
<keyword evidence="2" id="KW-0808">Transferase</keyword>
<evidence type="ECO:0008006" key="9">
    <source>
        <dbReference type="Google" id="ProtNLM"/>
    </source>
</evidence>
<dbReference type="Proteomes" id="UP000290289">
    <property type="component" value="Chromosome 5"/>
</dbReference>
<comment type="caution">
    <text evidence="7">The sequence shown here is derived from an EMBL/GenBank/DDBJ whole genome shotgun (WGS) entry which is preliminary data.</text>
</comment>
<keyword evidence="5" id="KW-0067">ATP-binding</keyword>
<keyword evidence="4" id="KW-0418">Kinase</keyword>
<proteinExistence type="predicted"/>
<evidence type="ECO:0000256" key="2">
    <source>
        <dbReference type="ARBA" id="ARBA00022679"/>
    </source>
</evidence>
<keyword evidence="3" id="KW-0547">Nucleotide-binding</keyword>
<dbReference type="PANTHER" id="PTHR27002">
    <property type="entry name" value="RECEPTOR-LIKE SERINE/THREONINE-PROTEIN KINASE SD1-8"/>
    <property type="match status" value="1"/>
</dbReference>
<dbReference type="PANTHER" id="PTHR27002:SF1087">
    <property type="entry name" value="PROTEIN KINASE DOMAIN-CONTAINING PROTEIN"/>
    <property type="match status" value="1"/>
</dbReference>
<dbReference type="SUPFAM" id="SSF56112">
    <property type="entry name" value="Protein kinase-like (PK-like)"/>
    <property type="match status" value="1"/>
</dbReference>
<name>A0A498JTQ3_MALDO</name>
<evidence type="ECO:0000256" key="6">
    <source>
        <dbReference type="SAM" id="MobiDB-lite"/>
    </source>
</evidence>
<dbReference type="EMBL" id="RDQH01000331">
    <property type="protein sequence ID" value="RXH98545.1"/>
    <property type="molecule type" value="Genomic_DNA"/>
</dbReference>
<dbReference type="GO" id="GO:0005886">
    <property type="term" value="C:plasma membrane"/>
    <property type="evidence" value="ECO:0007669"/>
    <property type="project" value="TreeGrafter"/>
</dbReference>
<keyword evidence="8" id="KW-1185">Reference proteome</keyword>
<sequence>MYGSKLVKNPSNQASKQPSESEKQLVQLFGLCIHGEERMLVYEYMPNISLDNFLFGNWELIRTTLI</sequence>
<dbReference type="GO" id="GO:0004674">
    <property type="term" value="F:protein serine/threonine kinase activity"/>
    <property type="evidence" value="ECO:0007669"/>
    <property type="project" value="UniProtKB-KW"/>
</dbReference>
<organism evidence="7 8">
    <name type="scientific">Malus domestica</name>
    <name type="common">Apple</name>
    <name type="synonym">Pyrus malus</name>
    <dbReference type="NCBI Taxonomy" id="3750"/>
    <lineage>
        <taxon>Eukaryota</taxon>
        <taxon>Viridiplantae</taxon>
        <taxon>Streptophyta</taxon>
        <taxon>Embryophyta</taxon>
        <taxon>Tracheophyta</taxon>
        <taxon>Spermatophyta</taxon>
        <taxon>Magnoliopsida</taxon>
        <taxon>eudicotyledons</taxon>
        <taxon>Gunneridae</taxon>
        <taxon>Pentapetalae</taxon>
        <taxon>rosids</taxon>
        <taxon>fabids</taxon>
        <taxon>Rosales</taxon>
        <taxon>Rosaceae</taxon>
        <taxon>Amygdaloideae</taxon>
        <taxon>Maleae</taxon>
        <taxon>Malus</taxon>
    </lineage>
</organism>
<feature type="region of interest" description="Disordered" evidence="6">
    <location>
        <begin position="1"/>
        <end position="21"/>
    </location>
</feature>
<dbReference type="Gene3D" id="1.10.510.10">
    <property type="entry name" value="Transferase(Phosphotransferase) domain 1"/>
    <property type="match status" value="1"/>
</dbReference>
<feature type="compositionally biased region" description="Polar residues" evidence="6">
    <location>
        <begin position="9"/>
        <end position="18"/>
    </location>
</feature>
<evidence type="ECO:0000256" key="5">
    <source>
        <dbReference type="ARBA" id="ARBA00022840"/>
    </source>
</evidence>
<reference evidence="7 8" key="1">
    <citation type="submission" date="2018-10" db="EMBL/GenBank/DDBJ databases">
        <title>A high-quality apple genome assembly.</title>
        <authorList>
            <person name="Hu J."/>
        </authorList>
    </citation>
    <scope>NUCLEOTIDE SEQUENCE [LARGE SCALE GENOMIC DNA]</scope>
    <source>
        <strain evidence="8">cv. HFTH1</strain>
        <tissue evidence="7">Young leaf</tissue>
    </source>
</reference>
<dbReference type="InterPro" id="IPR011009">
    <property type="entry name" value="Kinase-like_dom_sf"/>
</dbReference>
<evidence type="ECO:0000256" key="3">
    <source>
        <dbReference type="ARBA" id="ARBA00022741"/>
    </source>
</evidence>
<evidence type="ECO:0000313" key="7">
    <source>
        <dbReference type="EMBL" id="RXH98545.1"/>
    </source>
</evidence>
<dbReference type="GO" id="GO:0005524">
    <property type="term" value="F:ATP binding"/>
    <property type="evidence" value="ECO:0007669"/>
    <property type="project" value="UniProtKB-KW"/>
</dbReference>
<accession>A0A498JTQ3</accession>
<protein>
    <recommendedName>
        <fullName evidence="9">Serine-threonine/tyrosine-protein kinase catalytic domain-containing protein</fullName>
    </recommendedName>
</protein>
<evidence type="ECO:0000313" key="8">
    <source>
        <dbReference type="Proteomes" id="UP000290289"/>
    </source>
</evidence>
<evidence type="ECO:0000256" key="1">
    <source>
        <dbReference type="ARBA" id="ARBA00022527"/>
    </source>
</evidence>
<dbReference type="AlphaFoldDB" id="A0A498JTQ3"/>
<keyword evidence="1" id="KW-0723">Serine/threonine-protein kinase</keyword>